<dbReference type="SMART" id="SM00271">
    <property type="entry name" value="DnaJ"/>
    <property type="match status" value="1"/>
</dbReference>
<evidence type="ECO:0000256" key="7">
    <source>
        <dbReference type="ARBA" id="ARBA00023016"/>
    </source>
</evidence>
<comment type="similarity">
    <text evidence="9 11">Belongs to the DnaJ family.</text>
</comment>
<gene>
    <name evidence="11" type="primary">dnaJ</name>
    <name evidence="15" type="ORF">B9T39_00145</name>
</gene>
<feature type="binding site" evidence="11">
    <location>
        <position position="186"/>
    </location>
    <ligand>
        <name>Zn(2+)</name>
        <dbReference type="ChEBI" id="CHEBI:29105"/>
        <label>2</label>
    </ligand>
</feature>
<evidence type="ECO:0000256" key="9">
    <source>
        <dbReference type="ARBA" id="ARBA00061004"/>
    </source>
</evidence>
<dbReference type="SUPFAM" id="SSF57938">
    <property type="entry name" value="DnaJ/Hsp40 cysteine-rich domain"/>
    <property type="match status" value="1"/>
</dbReference>
<evidence type="ECO:0000259" key="13">
    <source>
        <dbReference type="PROSITE" id="PS50076"/>
    </source>
</evidence>
<dbReference type="InterPro" id="IPR036410">
    <property type="entry name" value="HSP_DnaJ_Cys-rich_dom_sf"/>
</dbReference>
<feature type="repeat" description="CXXCXGXG motif" evidence="11">
    <location>
        <begin position="200"/>
        <end position="207"/>
    </location>
</feature>
<dbReference type="GO" id="GO:0005737">
    <property type="term" value="C:cytoplasm"/>
    <property type="evidence" value="ECO:0007669"/>
    <property type="project" value="UniProtKB-SubCell"/>
</dbReference>
<dbReference type="Pfam" id="PF00684">
    <property type="entry name" value="DnaJ_CXXCXGXG"/>
    <property type="match status" value="1"/>
</dbReference>
<evidence type="ECO:0000259" key="14">
    <source>
        <dbReference type="PROSITE" id="PS51188"/>
    </source>
</evidence>
<keyword evidence="8 11" id="KW-0143">Chaperone</keyword>
<dbReference type="InterPro" id="IPR001623">
    <property type="entry name" value="DnaJ_domain"/>
</dbReference>
<comment type="function">
    <text evidence="11">Participates actively in the response to hyperosmotic and heat shock by preventing the aggregation of stress-denatured proteins and by disaggregating proteins, also in an autonomous, DnaK-independent fashion. Unfolded proteins bind initially to DnaJ; upon interaction with the DnaJ-bound protein, DnaK hydrolyzes its bound ATP, resulting in the formation of a stable complex. GrpE releases ADP from DnaK; ATP binding to DnaK triggers the release of the substrate protein, thus completing the reaction cycle. Several rounds of ATP-dependent interactions between DnaJ, DnaK and GrpE are required for fully efficient folding. Also involved, together with DnaK and GrpE, in the DNA replication of plasmids through activation of initiation proteins.</text>
</comment>
<feature type="domain" description="CR-type" evidence="14">
    <location>
        <begin position="130"/>
        <end position="212"/>
    </location>
</feature>
<comment type="domain">
    <text evidence="11">The J domain is necessary and sufficient to stimulate DnaK ATPase activity. Zinc center 1 plays an important role in the autonomous, DnaK-independent chaperone activity of DnaJ. Zinc center 2 is essential for interaction with DnaK and for DnaJ activity.</text>
</comment>
<feature type="binding site" evidence="11">
    <location>
        <position position="200"/>
    </location>
    <ligand>
        <name>Zn(2+)</name>
        <dbReference type="ChEBI" id="CHEBI:29105"/>
        <label>1</label>
    </ligand>
</feature>
<dbReference type="GO" id="GO:0005524">
    <property type="term" value="F:ATP binding"/>
    <property type="evidence" value="ECO:0007669"/>
    <property type="project" value="InterPro"/>
</dbReference>
<dbReference type="RefSeq" id="WP_086105800.1">
    <property type="nucleotide sequence ID" value="NZ_NEKB01000001.1"/>
</dbReference>
<evidence type="ECO:0000256" key="8">
    <source>
        <dbReference type="ARBA" id="ARBA00023186"/>
    </source>
</evidence>
<sequence>MADYYETLGVARDASDDEIKKAYRKLSRKYHPDLAGPEFEDKFKEVNTAYEVLSDSQKRAMYDQGVDPMAPGGGAPGAGAGAGFGDYGDIFSAFFGGAGFGSGQGPTPRTQPGRDSLASLTVDLKTTVFGGKESLSVTLYAVCDTCTGKGSADGSEPVTCPECHGSGSVQRVVRTMLGQMMSSQPCERCEGHGTIIQNPCASCMGHGRVRKQRTITVSVPAGIQDSTRLRLSGQGEVGEGGGPAGDLYVDISVRPDDVFTRDGNDLHCWIKIPMTWAALGHSTSIGTFDGDREISIPAGSQQEDVLTLDGLGVTRLNRTERGNLVVHLDITIPKKLSNQEKKLLSDFEALNKEARVEGKPQQSAKSMKQNKGFFEKLRHAFS</sequence>
<dbReference type="PRINTS" id="PR00625">
    <property type="entry name" value="JDOMAIN"/>
</dbReference>
<dbReference type="STRING" id="1160091.B9T39_00145"/>
<evidence type="ECO:0000256" key="12">
    <source>
        <dbReference type="PROSITE-ProRule" id="PRU00546"/>
    </source>
</evidence>
<dbReference type="HAMAP" id="MF_01152">
    <property type="entry name" value="DnaJ"/>
    <property type="match status" value="1"/>
</dbReference>
<dbReference type="NCBIfam" id="NF008035">
    <property type="entry name" value="PRK10767.1"/>
    <property type="match status" value="1"/>
</dbReference>
<dbReference type="SUPFAM" id="SSF46565">
    <property type="entry name" value="Chaperone J-domain"/>
    <property type="match status" value="1"/>
</dbReference>
<feature type="binding site" evidence="11">
    <location>
        <position position="146"/>
    </location>
    <ligand>
        <name>Zn(2+)</name>
        <dbReference type="ChEBI" id="CHEBI:29105"/>
        <label>1</label>
    </ligand>
</feature>
<evidence type="ECO:0000256" key="2">
    <source>
        <dbReference type="ARBA" id="ARBA00022705"/>
    </source>
</evidence>
<name>A0A1Y2SY95_9BIFI</name>
<keyword evidence="5 11" id="KW-0863">Zinc-finger</keyword>
<evidence type="ECO:0000313" key="15">
    <source>
        <dbReference type="EMBL" id="OTA30158.1"/>
    </source>
</evidence>
<dbReference type="InterPro" id="IPR002939">
    <property type="entry name" value="DnaJ_C"/>
</dbReference>
<feature type="binding site" evidence="11">
    <location>
        <position position="163"/>
    </location>
    <ligand>
        <name>Zn(2+)</name>
        <dbReference type="ChEBI" id="CHEBI:29105"/>
        <label>2</label>
    </ligand>
</feature>
<comment type="subcellular location">
    <subcellularLocation>
        <location evidence="11">Cytoplasm</location>
    </subcellularLocation>
</comment>
<dbReference type="GO" id="GO:0031072">
    <property type="term" value="F:heat shock protein binding"/>
    <property type="evidence" value="ECO:0007669"/>
    <property type="project" value="InterPro"/>
</dbReference>
<dbReference type="PROSITE" id="PS51188">
    <property type="entry name" value="ZF_CR"/>
    <property type="match status" value="1"/>
</dbReference>
<feature type="binding site" evidence="11">
    <location>
        <position position="203"/>
    </location>
    <ligand>
        <name>Zn(2+)</name>
        <dbReference type="ChEBI" id="CHEBI:29105"/>
        <label>1</label>
    </ligand>
</feature>
<dbReference type="PROSITE" id="PS00636">
    <property type="entry name" value="DNAJ_1"/>
    <property type="match status" value="1"/>
</dbReference>
<feature type="binding site" evidence="11">
    <location>
        <position position="189"/>
    </location>
    <ligand>
        <name>Zn(2+)</name>
        <dbReference type="ChEBI" id="CHEBI:29105"/>
        <label>2</label>
    </ligand>
</feature>
<dbReference type="OrthoDB" id="9779889at2"/>
<dbReference type="GO" id="GO:0051082">
    <property type="term" value="F:unfolded protein binding"/>
    <property type="evidence" value="ECO:0007669"/>
    <property type="project" value="UniProtKB-UniRule"/>
</dbReference>
<dbReference type="InterPro" id="IPR008971">
    <property type="entry name" value="HSP40/DnaJ_pept-bd"/>
</dbReference>
<evidence type="ECO:0000313" key="16">
    <source>
        <dbReference type="Proteomes" id="UP000243540"/>
    </source>
</evidence>
<dbReference type="PANTHER" id="PTHR43096:SF48">
    <property type="entry name" value="CHAPERONE PROTEIN DNAJ"/>
    <property type="match status" value="1"/>
</dbReference>
<dbReference type="Gene3D" id="1.10.287.110">
    <property type="entry name" value="DnaJ domain"/>
    <property type="match status" value="1"/>
</dbReference>
<feature type="repeat" description="CXXCXGXG motif" evidence="11">
    <location>
        <begin position="143"/>
        <end position="150"/>
    </location>
</feature>
<feature type="repeat" description="CXXCXGXG motif" evidence="11">
    <location>
        <begin position="186"/>
        <end position="193"/>
    </location>
</feature>
<dbReference type="Proteomes" id="UP000243540">
    <property type="component" value="Unassembled WGS sequence"/>
</dbReference>
<evidence type="ECO:0000256" key="3">
    <source>
        <dbReference type="ARBA" id="ARBA00022723"/>
    </source>
</evidence>
<accession>A0A1Y2SY95</accession>
<evidence type="ECO:0000256" key="5">
    <source>
        <dbReference type="ARBA" id="ARBA00022771"/>
    </source>
</evidence>
<dbReference type="CDD" id="cd06257">
    <property type="entry name" value="DnaJ"/>
    <property type="match status" value="1"/>
</dbReference>
<keyword evidence="7 11" id="KW-0346">Stress response</keyword>
<dbReference type="GO" id="GO:0042026">
    <property type="term" value="P:protein refolding"/>
    <property type="evidence" value="ECO:0007669"/>
    <property type="project" value="TreeGrafter"/>
</dbReference>
<feature type="zinc finger region" description="CR-type" evidence="12">
    <location>
        <begin position="130"/>
        <end position="212"/>
    </location>
</feature>
<organism evidence="15 16">
    <name type="scientific">Alloscardovia macacae</name>
    <dbReference type="NCBI Taxonomy" id="1160091"/>
    <lineage>
        <taxon>Bacteria</taxon>
        <taxon>Bacillati</taxon>
        <taxon>Actinomycetota</taxon>
        <taxon>Actinomycetes</taxon>
        <taxon>Bifidobacteriales</taxon>
        <taxon>Bifidobacteriaceae</taxon>
        <taxon>Alloscardovia</taxon>
    </lineage>
</organism>
<keyword evidence="1 11" id="KW-0963">Cytoplasm</keyword>
<keyword evidence="6 11" id="KW-0862">Zinc</keyword>
<dbReference type="NCBIfam" id="TIGR02349">
    <property type="entry name" value="DnaJ_bact"/>
    <property type="match status" value="1"/>
</dbReference>
<dbReference type="InterPro" id="IPR036869">
    <property type="entry name" value="J_dom_sf"/>
</dbReference>
<evidence type="ECO:0000256" key="4">
    <source>
        <dbReference type="ARBA" id="ARBA00022737"/>
    </source>
</evidence>
<dbReference type="PANTHER" id="PTHR43096">
    <property type="entry name" value="DNAJ HOMOLOG 1, MITOCHONDRIAL-RELATED"/>
    <property type="match status" value="1"/>
</dbReference>
<keyword evidence="2 11" id="KW-0235">DNA replication</keyword>
<proteinExistence type="inferred from homology"/>
<dbReference type="Gene3D" id="2.60.260.20">
    <property type="entry name" value="Urease metallochaperone UreE, N-terminal domain"/>
    <property type="match status" value="2"/>
</dbReference>
<dbReference type="InterPro" id="IPR001305">
    <property type="entry name" value="HSP_DnaJ_Cys-rich_dom"/>
</dbReference>
<dbReference type="EMBL" id="NEKC01000001">
    <property type="protein sequence ID" value="OTA30158.1"/>
    <property type="molecule type" value="Genomic_DNA"/>
</dbReference>
<dbReference type="Gene3D" id="2.10.230.10">
    <property type="entry name" value="Heat shock protein DnaJ, cysteine-rich domain"/>
    <property type="match status" value="1"/>
</dbReference>
<dbReference type="SUPFAM" id="SSF49493">
    <property type="entry name" value="HSP40/DnaJ peptide-binding domain"/>
    <property type="match status" value="2"/>
</dbReference>
<dbReference type="GO" id="GO:0006260">
    <property type="term" value="P:DNA replication"/>
    <property type="evidence" value="ECO:0007669"/>
    <property type="project" value="UniProtKB-KW"/>
</dbReference>
<dbReference type="FunFam" id="2.60.260.20:FF:000005">
    <property type="entry name" value="Chaperone protein dnaJ 1, mitochondrial"/>
    <property type="match status" value="1"/>
</dbReference>
<keyword evidence="4 11" id="KW-0677">Repeat</keyword>
<dbReference type="InterPro" id="IPR018253">
    <property type="entry name" value="DnaJ_domain_CS"/>
</dbReference>
<feature type="binding site" evidence="11">
    <location>
        <position position="160"/>
    </location>
    <ligand>
        <name>Zn(2+)</name>
        <dbReference type="ChEBI" id="CHEBI:29105"/>
        <label>2</label>
    </ligand>
</feature>
<evidence type="ECO:0000256" key="10">
    <source>
        <dbReference type="ARBA" id="ARBA00067609"/>
    </source>
</evidence>
<dbReference type="AlphaFoldDB" id="A0A1Y2SY95"/>
<comment type="caution">
    <text evidence="15">The sequence shown here is derived from an EMBL/GenBank/DDBJ whole genome shotgun (WGS) entry which is preliminary data.</text>
</comment>
<dbReference type="CDD" id="cd10719">
    <property type="entry name" value="DnaJ_zf"/>
    <property type="match status" value="1"/>
</dbReference>
<comment type="cofactor">
    <cofactor evidence="11">
        <name>Zn(2+)</name>
        <dbReference type="ChEBI" id="CHEBI:29105"/>
    </cofactor>
    <text evidence="11">Binds 2 Zn(2+) ions per monomer.</text>
</comment>
<evidence type="ECO:0000256" key="1">
    <source>
        <dbReference type="ARBA" id="ARBA00022490"/>
    </source>
</evidence>
<keyword evidence="3 11" id="KW-0479">Metal-binding</keyword>
<feature type="domain" description="J" evidence="13">
    <location>
        <begin position="3"/>
        <end position="66"/>
    </location>
</feature>
<dbReference type="GO" id="GO:0008270">
    <property type="term" value="F:zinc ion binding"/>
    <property type="evidence" value="ECO:0007669"/>
    <property type="project" value="UniProtKB-UniRule"/>
</dbReference>
<dbReference type="CDD" id="cd10747">
    <property type="entry name" value="DnaJ_C"/>
    <property type="match status" value="1"/>
</dbReference>
<dbReference type="InterPro" id="IPR012724">
    <property type="entry name" value="DnaJ"/>
</dbReference>
<protein>
    <recommendedName>
        <fullName evidence="10 11">Chaperone protein DnaJ</fullName>
    </recommendedName>
</protein>
<feature type="repeat" description="CXXCXGXG motif" evidence="11">
    <location>
        <begin position="160"/>
        <end position="167"/>
    </location>
</feature>
<reference evidence="15 16" key="1">
    <citation type="submission" date="2017-04" db="EMBL/GenBank/DDBJ databases">
        <title>Draft genome sequences of Alloscardovia macacae UMA81211 and UMA81212 isolated from the feces of a rhesus macaque (Macaca mulatta).</title>
        <authorList>
            <person name="Albert K."/>
            <person name="Sela D.A."/>
        </authorList>
    </citation>
    <scope>NUCLEOTIDE SEQUENCE [LARGE SCALE GENOMIC DNA]</scope>
    <source>
        <strain evidence="15 16">UMA81212</strain>
    </source>
</reference>
<dbReference type="GO" id="GO:0009408">
    <property type="term" value="P:response to heat"/>
    <property type="evidence" value="ECO:0007669"/>
    <property type="project" value="InterPro"/>
</dbReference>
<comment type="subunit">
    <text evidence="11">Homodimer.</text>
</comment>
<dbReference type="Pfam" id="PF01556">
    <property type="entry name" value="DnaJ_C"/>
    <property type="match status" value="1"/>
</dbReference>
<dbReference type="FunFam" id="2.10.230.10:FF:000002">
    <property type="entry name" value="Molecular chaperone DnaJ"/>
    <property type="match status" value="1"/>
</dbReference>
<evidence type="ECO:0000256" key="6">
    <source>
        <dbReference type="ARBA" id="ARBA00022833"/>
    </source>
</evidence>
<dbReference type="Pfam" id="PF00226">
    <property type="entry name" value="DnaJ"/>
    <property type="match status" value="1"/>
</dbReference>
<feature type="binding site" evidence="11">
    <location>
        <position position="143"/>
    </location>
    <ligand>
        <name>Zn(2+)</name>
        <dbReference type="ChEBI" id="CHEBI:29105"/>
        <label>1</label>
    </ligand>
</feature>
<evidence type="ECO:0000256" key="11">
    <source>
        <dbReference type="HAMAP-Rule" id="MF_01152"/>
    </source>
</evidence>
<dbReference type="PROSITE" id="PS50076">
    <property type="entry name" value="DNAJ_2"/>
    <property type="match status" value="1"/>
</dbReference>